<sequence>MSNVTTPYYGPVGETPDEILLEKTFVAAGYLTGFGFGVQLVLYAACMHGLWKRKPHTGFIKFLMFHTTMLCAMNAIWTGTSAYGVQITYVDNRNYPGGPFGFLLVESPLPTNVLSNVGYTIANIMADALLLWRCQVIWKASVGPKGIYFMIFPGLMLLASLAMQILFVFEAASPDAGFFSSSTVSFVIPWFSISLSLNIILTAMIVGQMIRCRKRGQAVFGSSYGDHYGSISSIFIESAAIYSICSTILLITYAMNHPINQIWLAIGPAVQNICNYLIIYRVIQGRAWKPDTFTSKATLTSMVFDTRNLRANQDSTTRNAHTDESKTIDVPLHYMTSKDNMKRNGVEVLRTVDIHSEESDSPMKWAAEGEAV</sequence>
<feature type="transmembrane region" description="Helical" evidence="1">
    <location>
        <begin position="25"/>
        <end position="46"/>
    </location>
</feature>
<evidence type="ECO:0000313" key="2">
    <source>
        <dbReference type="EMBL" id="CAL1697608.1"/>
    </source>
</evidence>
<feature type="transmembrane region" description="Helical" evidence="1">
    <location>
        <begin position="261"/>
        <end position="279"/>
    </location>
</feature>
<reference evidence="3" key="1">
    <citation type="submission" date="2024-04" db="EMBL/GenBank/DDBJ databases">
        <authorList>
            <person name="Shaw F."/>
            <person name="Minotto A."/>
        </authorList>
    </citation>
    <scope>NUCLEOTIDE SEQUENCE [LARGE SCALE GENOMIC DNA]</scope>
</reference>
<gene>
    <name evidence="2" type="ORF">GFSPODELE1_LOCUS1751</name>
</gene>
<keyword evidence="1" id="KW-0472">Membrane</keyword>
<keyword evidence="3" id="KW-1185">Reference proteome</keyword>
<dbReference type="EMBL" id="OZ037953">
    <property type="protein sequence ID" value="CAL1697608.1"/>
    <property type="molecule type" value="Genomic_DNA"/>
</dbReference>
<keyword evidence="1" id="KW-0812">Transmembrane</keyword>
<accession>A0ABP1CPI6</accession>
<feature type="transmembrane region" description="Helical" evidence="1">
    <location>
        <begin position="113"/>
        <end position="134"/>
    </location>
</feature>
<feature type="transmembrane region" description="Helical" evidence="1">
    <location>
        <begin position="146"/>
        <end position="167"/>
    </location>
</feature>
<organism evidence="2 3">
    <name type="scientific">Somion occarium</name>
    <dbReference type="NCBI Taxonomy" id="3059160"/>
    <lineage>
        <taxon>Eukaryota</taxon>
        <taxon>Fungi</taxon>
        <taxon>Dikarya</taxon>
        <taxon>Basidiomycota</taxon>
        <taxon>Agaricomycotina</taxon>
        <taxon>Agaricomycetes</taxon>
        <taxon>Polyporales</taxon>
        <taxon>Cerrenaceae</taxon>
        <taxon>Somion</taxon>
    </lineage>
</organism>
<name>A0ABP1CPI6_9APHY</name>
<dbReference type="Proteomes" id="UP001497453">
    <property type="component" value="Chromosome 10"/>
</dbReference>
<feature type="transmembrane region" description="Helical" evidence="1">
    <location>
        <begin position="187"/>
        <end position="210"/>
    </location>
</feature>
<keyword evidence="1" id="KW-1133">Transmembrane helix</keyword>
<protein>
    <submittedName>
        <fullName evidence="2">Uncharacterized protein</fullName>
    </submittedName>
</protein>
<evidence type="ECO:0000313" key="3">
    <source>
        <dbReference type="Proteomes" id="UP001497453"/>
    </source>
</evidence>
<evidence type="ECO:0000256" key="1">
    <source>
        <dbReference type="SAM" id="Phobius"/>
    </source>
</evidence>
<proteinExistence type="predicted"/>
<feature type="transmembrane region" description="Helical" evidence="1">
    <location>
        <begin position="231"/>
        <end position="255"/>
    </location>
</feature>